<feature type="compositionally biased region" description="Basic and acidic residues" evidence="1">
    <location>
        <begin position="1"/>
        <end position="15"/>
    </location>
</feature>
<dbReference type="EMBL" id="BMQL01000009">
    <property type="protein sequence ID" value="GGR07644.1"/>
    <property type="molecule type" value="Genomic_DNA"/>
</dbReference>
<dbReference type="AlphaFoldDB" id="A0A918C5J1"/>
<proteinExistence type="predicted"/>
<keyword evidence="3" id="KW-1185">Reference proteome</keyword>
<name>A0A918C5J1_9DEIO</name>
<reference evidence="2" key="2">
    <citation type="submission" date="2020-09" db="EMBL/GenBank/DDBJ databases">
        <authorList>
            <person name="Sun Q."/>
            <person name="Ohkuma M."/>
        </authorList>
    </citation>
    <scope>NUCLEOTIDE SEQUENCE</scope>
    <source>
        <strain evidence="2">JCM 31311</strain>
    </source>
</reference>
<reference evidence="2" key="1">
    <citation type="journal article" date="2014" name="Int. J. Syst. Evol. Microbiol.">
        <title>Complete genome sequence of Corynebacterium casei LMG S-19264T (=DSM 44701T), isolated from a smear-ripened cheese.</title>
        <authorList>
            <consortium name="US DOE Joint Genome Institute (JGI-PGF)"/>
            <person name="Walter F."/>
            <person name="Albersmeier A."/>
            <person name="Kalinowski J."/>
            <person name="Ruckert C."/>
        </authorList>
    </citation>
    <scope>NUCLEOTIDE SEQUENCE</scope>
    <source>
        <strain evidence="2">JCM 31311</strain>
    </source>
</reference>
<comment type="caution">
    <text evidence="2">The sequence shown here is derived from an EMBL/GenBank/DDBJ whole genome shotgun (WGS) entry which is preliminary data.</text>
</comment>
<gene>
    <name evidence="2" type="ORF">GCM10008957_20410</name>
</gene>
<evidence type="ECO:0000256" key="1">
    <source>
        <dbReference type="SAM" id="MobiDB-lite"/>
    </source>
</evidence>
<protein>
    <submittedName>
        <fullName evidence="2">Uncharacterized protein</fullName>
    </submittedName>
</protein>
<feature type="region of interest" description="Disordered" evidence="1">
    <location>
        <begin position="89"/>
        <end position="112"/>
    </location>
</feature>
<accession>A0A918C5J1</accession>
<dbReference type="Proteomes" id="UP000603865">
    <property type="component" value="Unassembled WGS sequence"/>
</dbReference>
<feature type="region of interest" description="Disordered" evidence="1">
    <location>
        <begin position="1"/>
        <end position="27"/>
    </location>
</feature>
<evidence type="ECO:0000313" key="2">
    <source>
        <dbReference type="EMBL" id="GGR07644.1"/>
    </source>
</evidence>
<sequence>MGQHRPDQGEHHPAEGDAEDQDIEWGLSRVPGRAVHHHCQPAVRQQGKQDVQDVLWRQMEVVEDPRHDPRFGVERSGTGEVQRNLSVQGRLGLQDPQEHFGEPLQRIGAAMR</sequence>
<organism evidence="2 3">
    <name type="scientific">Deinococcus ruber</name>
    <dbReference type="NCBI Taxonomy" id="1848197"/>
    <lineage>
        <taxon>Bacteria</taxon>
        <taxon>Thermotogati</taxon>
        <taxon>Deinococcota</taxon>
        <taxon>Deinococci</taxon>
        <taxon>Deinococcales</taxon>
        <taxon>Deinococcaceae</taxon>
        <taxon>Deinococcus</taxon>
    </lineage>
</organism>
<evidence type="ECO:0000313" key="3">
    <source>
        <dbReference type="Proteomes" id="UP000603865"/>
    </source>
</evidence>